<proteinExistence type="predicted"/>
<dbReference type="Gene3D" id="3.60.21.70">
    <property type="entry name" value="PhoD-like phosphatase"/>
    <property type="match status" value="1"/>
</dbReference>
<protein>
    <recommendedName>
        <fullName evidence="8">Phosphodiesterase</fullName>
    </recommendedName>
</protein>
<dbReference type="EMBL" id="BAABCW010000002">
    <property type="protein sequence ID" value="GAA4111494.1"/>
    <property type="molecule type" value="Genomic_DNA"/>
</dbReference>
<dbReference type="Pfam" id="PF16655">
    <property type="entry name" value="PhoD_N"/>
    <property type="match status" value="1"/>
</dbReference>
<evidence type="ECO:0000313" key="6">
    <source>
        <dbReference type="EMBL" id="GAA4111494.1"/>
    </source>
</evidence>
<dbReference type="PANTHER" id="PTHR43606">
    <property type="entry name" value="PHOSPHATASE, PUTATIVE (AFU_ORTHOLOGUE AFUA_6G08710)-RELATED"/>
    <property type="match status" value="1"/>
</dbReference>
<comment type="caution">
    <text evidence="6">The sequence shown here is derived from an EMBL/GenBank/DDBJ whole genome shotgun (WGS) entry which is preliminary data.</text>
</comment>
<keyword evidence="7" id="KW-1185">Reference proteome</keyword>
<evidence type="ECO:0000259" key="3">
    <source>
        <dbReference type="Pfam" id="PF09423"/>
    </source>
</evidence>
<evidence type="ECO:0000313" key="7">
    <source>
        <dbReference type="Proteomes" id="UP001500459"/>
    </source>
</evidence>
<keyword evidence="1" id="KW-0732">Signal</keyword>
<dbReference type="Pfam" id="PF09423">
    <property type="entry name" value="PhoD"/>
    <property type="match status" value="1"/>
</dbReference>
<evidence type="ECO:0000256" key="2">
    <source>
        <dbReference type="SAM" id="MobiDB-lite"/>
    </source>
</evidence>
<organism evidence="6 7">
    <name type="scientific">Aquimarina addita</name>
    <dbReference type="NCBI Taxonomy" id="870485"/>
    <lineage>
        <taxon>Bacteria</taxon>
        <taxon>Pseudomonadati</taxon>
        <taxon>Bacteroidota</taxon>
        <taxon>Flavobacteriia</taxon>
        <taxon>Flavobacteriales</taxon>
        <taxon>Flavobacteriaceae</taxon>
        <taxon>Aquimarina</taxon>
    </lineage>
</organism>
<feature type="domain" description="Phospholipase D N-terminal" evidence="4">
    <location>
        <begin position="50"/>
        <end position="138"/>
    </location>
</feature>
<dbReference type="InterPro" id="IPR038607">
    <property type="entry name" value="PhoD-like_sf"/>
</dbReference>
<sequence length="674" mass="75967">MKIQFQLTLFLSIVCFCFVKAQKIKYQRNSVIENTTNTAAFNPELKPFYHGVASGDPLEDRVIIWTRITPEDENPIEVSWYVATDASFSSIVRSGTAITNSTVDYTIKVDVDGLAPATTYYYYFQTAEANSLIGRTRTTPSAVADQLRFAVVSCSNYQAGYFNAYKKIAERKDLDAVIHLGDYIYEYGAGEGTYGYDESRADRINEPANEILSLIDYRTRYSLYRLDPDLLAAHQQHPFIAIWDDHESANDSYKDGAENHGENGSDEGSWEDRKAISKQVYFEWMPIRNEANLKINRTIHYGNLADIINIDTRLEGRDEQINDVTDPLLYASDRTLLGEDQKNWLFNELQTSTATWKIIANQVIFSEFNVGWAAQSPQTPEQLESVFLDIWDGYPAERDLLIDYIETNNINNTVILTGDFHSTFAFDVSKRPSMFSPGAPDSITYDAETGIGSVAVEFATPSITSANFDENIGAEASAGIEYQINKEIPSNGINPNPHMKYNDLDQHGYFILDLTANKAQADWFYVNILDASDNTETLGEHWYTEDSQNRLLSAAMPSAEKTNQPELAPLEVPAFNLGIEEVETQATAIFSIYPNPIYTDNKNLTIQYGIHKTTSLAVDVYDLDGKRIVRLIENDKVTPGIYLETYSLSSLTTGTYFIKIVSDLTMITRKVVVY</sequence>
<gene>
    <name evidence="6" type="ORF">GCM10022393_09240</name>
</gene>
<evidence type="ECO:0008006" key="8">
    <source>
        <dbReference type="Google" id="ProtNLM"/>
    </source>
</evidence>
<feature type="region of interest" description="Disordered" evidence="2">
    <location>
        <begin position="251"/>
        <end position="271"/>
    </location>
</feature>
<accession>A0ABP7XCF8</accession>
<dbReference type="InterPro" id="IPR018946">
    <property type="entry name" value="PhoD-like_MPP"/>
</dbReference>
<dbReference type="CDD" id="cd07389">
    <property type="entry name" value="MPP_PhoD"/>
    <property type="match status" value="1"/>
</dbReference>
<dbReference type="Gene3D" id="2.60.40.380">
    <property type="entry name" value="Purple acid phosphatase-like, N-terminal"/>
    <property type="match status" value="1"/>
</dbReference>
<feature type="domain" description="PhoD-like phosphatase metallophosphatase" evidence="3">
    <location>
        <begin position="149"/>
        <end position="523"/>
    </location>
</feature>
<dbReference type="InterPro" id="IPR029052">
    <property type="entry name" value="Metallo-depent_PP-like"/>
</dbReference>
<dbReference type="PANTHER" id="PTHR43606:SF7">
    <property type="entry name" value="PHOSPHATASE, PUTATIVE (AFU_ORTHOLOGUE AFUA_6G08710)-RELATED"/>
    <property type="match status" value="1"/>
</dbReference>
<dbReference type="Pfam" id="PF18962">
    <property type="entry name" value="Por_Secre_tail"/>
    <property type="match status" value="1"/>
</dbReference>
<dbReference type="SUPFAM" id="SSF56300">
    <property type="entry name" value="Metallo-dependent phosphatases"/>
    <property type="match status" value="1"/>
</dbReference>
<feature type="compositionally biased region" description="Basic and acidic residues" evidence="2">
    <location>
        <begin position="251"/>
        <end position="263"/>
    </location>
</feature>
<name>A0ABP7XCF8_9FLAO</name>
<dbReference type="InterPro" id="IPR026444">
    <property type="entry name" value="Secre_tail"/>
</dbReference>
<feature type="domain" description="Secretion system C-terminal sorting" evidence="5">
    <location>
        <begin position="592"/>
        <end position="673"/>
    </location>
</feature>
<dbReference type="RefSeq" id="WP_344925173.1">
    <property type="nucleotide sequence ID" value="NZ_BAABCW010000002.1"/>
</dbReference>
<dbReference type="InterPro" id="IPR032093">
    <property type="entry name" value="PhoD_N"/>
</dbReference>
<dbReference type="NCBIfam" id="TIGR04183">
    <property type="entry name" value="Por_Secre_tail"/>
    <property type="match status" value="1"/>
</dbReference>
<reference evidence="7" key="1">
    <citation type="journal article" date="2019" name="Int. J. Syst. Evol. Microbiol.">
        <title>The Global Catalogue of Microorganisms (GCM) 10K type strain sequencing project: providing services to taxonomists for standard genome sequencing and annotation.</title>
        <authorList>
            <consortium name="The Broad Institute Genomics Platform"/>
            <consortium name="The Broad Institute Genome Sequencing Center for Infectious Disease"/>
            <person name="Wu L."/>
            <person name="Ma J."/>
        </authorList>
    </citation>
    <scope>NUCLEOTIDE SEQUENCE [LARGE SCALE GENOMIC DNA]</scope>
    <source>
        <strain evidence="7">JCM 17106</strain>
    </source>
</reference>
<dbReference type="Proteomes" id="UP001500459">
    <property type="component" value="Unassembled WGS sequence"/>
</dbReference>
<evidence type="ECO:0000259" key="4">
    <source>
        <dbReference type="Pfam" id="PF16655"/>
    </source>
</evidence>
<evidence type="ECO:0000256" key="1">
    <source>
        <dbReference type="ARBA" id="ARBA00022729"/>
    </source>
</evidence>
<evidence type="ECO:0000259" key="5">
    <source>
        <dbReference type="Pfam" id="PF18962"/>
    </source>
</evidence>
<dbReference type="InterPro" id="IPR052900">
    <property type="entry name" value="Phospholipid_Metab_Enz"/>
</dbReference>